<evidence type="ECO:0000313" key="1">
    <source>
        <dbReference type="EMBL" id="KAJ7307700.1"/>
    </source>
</evidence>
<dbReference type="EMBL" id="JARIHO010000088">
    <property type="protein sequence ID" value="KAJ7307700.1"/>
    <property type="molecule type" value="Genomic_DNA"/>
</dbReference>
<gene>
    <name evidence="1" type="ORF">DFH08DRAFT_975522</name>
</gene>
<comment type="caution">
    <text evidence="1">The sequence shown here is derived from an EMBL/GenBank/DDBJ whole genome shotgun (WGS) entry which is preliminary data.</text>
</comment>
<protein>
    <submittedName>
        <fullName evidence="1">Uncharacterized protein</fullName>
    </submittedName>
</protein>
<organism evidence="1 2">
    <name type="scientific">Mycena albidolilacea</name>
    <dbReference type="NCBI Taxonomy" id="1033008"/>
    <lineage>
        <taxon>Eukaryota</taxon>
        <taxon>Fungi</taxon>
        <taxon>Dikarya</taxon>
        <taxon>Basidiomycota</taxon>
        <taxon>Agaricomycotina</taxon>
        <taxon>Agaricomycetes</taxon>
        <taxon>Agaricomycetidae</taxon>
        <taxon>Agaricales</taxon>
        <taxon>Marasmiineae</taxon>
        <taxon>Mycenaceae</taxon>
        <taxon>Mycena</taxon>
    </lineage>
</organism>
<name>A0AAD7EAV1_9AGAR</name>
<dbReference type="Proteomes" id="UP001218218">
    <property type="component" value="Unassembled WGS sequence"/>
</dbReference>
<accession>A0AAD7EAV1</accession>
<dbReference type="AlphaFoldDB" id="A0AAD7EAV1"/>
<proteinExistence type="predicted"/>
<reference evidence="1" key="1">
    <citation type="submission" date="2023-03" db="EMBL/GenBank/DDBJ databases">
        <title>Massive genome expansion in bonnet fungi (Mycena s.s.) driven by repeated elements and novel gene families across ecological guilds.</title>
        <authorList>
            <consortium name="Lawrence Berkeley National Laboratory"/>
            <person name="Harder C.B."/>
            <person name="Miyauchi S."/>
            <person name="Viragh M."/>
            <person name="Kuo A."/>
            <person name="Thoen E."/>
            <person name="Andreopoulos B."/>
            <person name="Lu D."/>
            <person name="Skrede I."/>
            <person name="Drula E."/>
            <person name="Henrissat B."/>
            <person name="Morin E."/>
            <person name="Kohler A."/>
            <person name="Barry K."/>
            <person name="LaButti K."/>
            <person name="Morin E."/>
            <person name="Salamov A."/>
            <person name="Lipzen A."/>
            <person name="Mereny Z."/>
            <person name="Hegedus B."/>
            <person name="Baldrian P."/>
            <person name="Stursova M."/>
            <person name="Weitz H."/>
            <person name="Taylor A."/>
            <person name="Grigoriev I.V."/>
            <person name="Nagy L.G."/>
            <person name="Martin F."/>
            <person name="Kauserud H."/>
        </authorList>
    </citation>
    <scope>NUCLEOTIDE SEQUENCE</scope>
    <source>
        <strain evidence="1">CBHHK002</strain>
    </source>
</reference>
<sequence length="214" mass="22931">MKAEQGRLLNTVTIFNTCRSLGVSPNTVHEIPVGGEIVHVDASTVHVLNASGAVHMVVTLDPAAKVTTPTTNGVLPEETGWVAYTNYYNNDAPIGSFQTPWSVPNTPPANTGQTLFLFNSIEPASFDGIMQPVIPIFVRLAALTRFLRIAVGRLRSRRRRVLSVSTGQSLHGAIGLVGVNGNSFSYLCQFTNIGGTALEVNGGEELIWSTLTPE</sequence>
<evidence type="ECO:0000313" key="2">
    <source>
        <dbReference type="Proteomes" id="UP001218218"/>
    </source>
</evidence>
<keyword evidence="2" id="KW-1185">Reference proteome</keyword>